<evidence type="ECO:0000256" key="2">
    <source>
        <dbReference type="ARBA" id="ARBA00035119"/>
    </source>
</evidence>
<evidence type="ECO:0000256" key="6">
    <source>
        <dbReference type="RuleBase" id="RU365002"/>
    </source>
</evidence>
<evidence type="ECO:0000313" key="8">
    <source>
        <dbReference type="Proteomes" id="UP001432027"/>
    </source>
</evidence>
<comment type="catalytic activity">
    <reaction evidence="5 6">
        <text>queuosine 5'-phosphate + H2O = queuine + D-ribose 5-phosphate</text>
        <dbReference type="Rhea" id="RHEA:75387"/>
        <dbReference type="ChEBI" id="CHEBI:15377"/>
        <dbReference type="ChEBI" id="CHEBI:17433"/>
        <dbReference type="ChEBI" id="CHEBI:78346"/>
        <dbReference type="ChEBI" id="CHEBI:194371"/>
    </reaction>
    <physiologicalReaction direction="left-to-right" evidence="5 6">
        <dbReference type="Rhea" id="RHEA:75388"/>
    </physiologicalReaction>
</comment>
<proteinExistence type="inferred from homology"/>
<comment type="similarity">
    <text evidence="2 6">Belongs to the QNG1 protein family.</text>
</comment>
<organism evidence="7 8">
    <name type="scientific">Pristionchus entomophagus</name>
    <dbReference type="NCBI Taxonomy" id="358040"/>
    <lineage>
        <taxon>Eukaryota</taxon>
        <taxon>Metazoa</taxon>
        <taxon>Ecdysozoa</taxon>
        <taxon>Nematoda</taxon>
        <taxon>Chromadorea</taxon>
        <taxon>Rhabditida</taxon>
        <taxon>Rhabditina</taxon>
        <taxon>Diplogasteromorpha</taxon>
        <taxon>Diplogasteroidea</taxon>
        <taxon>Neodiplogasteridae</taxon>
        <taxon>Pristionchus</taxon>
    </lineage>
</organism>
<dbReference type="GO" id="GO:0016787">
    <property type="term" value="F:hydrolase activity"/>
    <property type="evidence" value="ECO:0007669"/>
    <property type="project" value="UniProtKB-KW"/>
</dbReference>
<keyword evidence="8" id="KW-1185">Reference proteome</keyword>
<accession>A0AAV5TS20</accession>
<dbReference type="PANTHER" id="PTHR21314">
    <property type="entry name" value="QUEUOSINE 5'-PHOSPHATE N-GLYCOSYLASE_HYDROLASE-RELATED"/>
    <property type="match status" value="1"/>
</dbReference>
<evidence type="ECO:0000256" key="3">
    <source>
        <dbReference type="ARBA" id="ARBA00035306"/>
    </source>
</evidence>
<keyword evidence="1 6" id="KW-0378">Hydrolase</keyword>
<evidence type="ECO:0000256" key="1">
    <source>
        <dbReference type="ARBA" id="ARBA00022801"/>
    </source>
</evidence>
<dbReference type="PANTHER" id="PTHR21314:SF0">
    <property type="entry name" value="QUEUOSINE 5'-PHOSPHATE N-GLYCOSYLASE_HYDROLASE"/>
    <property type="match status" value="1"/>
</dbReference>
<sequence>SFNMRAQKLVMDIWCVLKDSTHHDLVQFFDLSSISALADHKLAQVLNECGCIQYSDKLKVRINNKEKLPSDDPDEVEIRACSIAAVKRIYDEVRYLEEKSDNHKKTFGWWKMIYPIHIDFWLRYVREELERRGKNCPPGLSRAHRSDSQKY</sequence>
<reference evidence="7" key="1">
    <citation type="submission" date="2023-10" db="EMBL/GenBank/DDBJ databases">
        <title>Genome assembly of Pristionchus species.</title>
        <authorList>
            <person name="Yoshida K."/>
            <person name="Sommer R.J."/>
        </authorList>
    </citation>
    <scope>NUCLEOTIDE SEQUENCE</scope>
    <source>
        <strain evidence="7">RS0144</strain>
    </source>
</reference>
<dbReference type="AlphaFoldDB" id="A0AAV5TS20"/>
<evidence type="ECO:0000256" key="5">
    <source>
        <dbReference type="ARBA" id="ARBA00048204"/>
    </source>
</evidence>
<comment type="caution">
    <text evidence="7">The sequence shown here is derived from an EMBL/GenBank/DDBJ whole genome shotgun (WGS) entry which is preliminary data.</text>
</comment>
<protein>
    <recommendedName>
        <fullName evidence="3 6">Queuosine 5'-phosphate N-glycosylase/hydrolase</fullName>
        <ecNumber evidence="6">3.2.2.-</ecNumber>
    </recommendedName>
    <alternativeName>
        <fullName evidence="4 6">Queuosine-nucleotide N-glycosylase/hydrolase</fullName>
    </alternativeName>
</protein>
<dbReference type="EC" id="3.2.2.-" evidence="6"/>
<name>A0AAV5TS20_9BILA</name>
<dbReference type="Pfam" id="PF10343">
    <property type="entry name" value="Q_salvage"/>
    <property type="match status" value="1"/>
</dbReference>
<evidence type="ECO:0000313" key="7">
    <source>
        <dbReference type="EMBL" id="GMS97065.1"/>
    </source>
</evidence>
<gene>
    <name evidence="7" type="ORF">PENTCL1PPCAC_19240</name>
</gene>
<dbReference type="GO" id="GO:0006400">
    <property type="term" value="P:tRNA modification"/>
    <property type="evidence" value="ECO:0007669"/>
    <property type="project" value="TreeGrafter"/>
</dbReference>
<feature type="non-terminal residue" evidence="7">
    <location>
        <position position="1"/>
    </location>
</feature>
<dbReference type="InterPro" id="IPR019438">
    <property type="entry name" value="Q_salvage"/>
</dbReference>
<dbReference type="Proteomes" id="UP001432027">
    <property type="component" value="Unassembled WGS sequence"/>
</dbReference>
<dbReference type="EMBL" id="BTSX01000004">
    <property type="protein sequence ID" value="GMS97065.1"/>
    <property type="molecule type" value="Genomic_DNA"/>
</dbReference>
<evidence type="ECO:0000256" key="4">
    <source>
        <dbReference type="ARBA" id="ARBA00035393"/>
    </source>
</evidence>
<comment type="function">
    <text evidence="6">Catalyzes the hydrolysis of queuosine 5'-phosphate, releasing the nucleobase queuine (q). Is required for salvage of queuine from exogenous queuosine (Q) that is imported and then converted to queuosine 5'-phosphate intracellularly.</text>
</comment>